<feature type="region of interest" description="Disordered" evidence="1">
    <location>
        <begin position="174"/>
        <end position="193"/>
    </location>
</feature>
<name>A0AAF3F5E5_9BILA</name>
<protein>
    <submittedName>
        <fullName evidence="3">C2H2-type domain-containing protein</fullName>
    </submittedName>
</protein>
<keyword evidence="2" id="KW-1185">Reference proteome</keyword>
<organism evidence="2 3">
    <name type="scientific">Mesorhabditis belari</name>
    <dbReference type="NCBI Taxonomy" id="2138241"/>
    <lineage>
        <taxon>Eukaryota</taxon>
        <taxon>Metazoa</taxon>
        <taxon>Ecdysozoa</taxon>
        <taxon>Nematoda</taxon>
        <taxon>Chromadorea</taxon>
        <taxon>Rhabditida</taxon>
        <taxon>Rhabditina</taxon>
        <taxon>Rhabditomorpha</taxon>
        <taxon>Rhabditoidea</taxon>
        <taxon>Rhabditidae</taxon>
        <taxon>Mesorhabditinae</taxon>
        <taxon>Mesorhabditis</taxon>
    </lineage>
</organism>
<dbReference type="Proteomes" id="UP000887575">
    <property type="component" value="Unassembled WGS sequence"/>
</dbReference>
<feature type="compositionally biased region" description="Polar residues" evidence="1">
    <location>
        <begin position="273"/>
        <end position="283"/>
    </location>
</feature>
<proteinExistence type="predicted"/>
<dbReference type="Gene3D" id="3.30.160.60">
    <property type="entry name" value="Classic Zinc Finger"/>
    <property type="match status" value="1"/>
</dbReference>
<reference evidence="3" key="1">
    <citation type="submission" date="2024-02" db="UniProtKB">
        <authorList>
            <consortium name="WormBaseParasite"/>
        </authorList>
    </citation>
    <scope>IDENTIFICATION</scope>
</reference>
<dbReference type="AlphaFoldDB" id="A0AAF3F5E5"/>
<evidence type="ECO:0000256" key="1">
    <source>
        <dbReference type="SAM" id="MobiDB-lite"/>
    </source>
</evidence>
<feature type="region of interest" description="Disordered" evidence="1">
    <location>
        <begin position="208"/>
        <end position="322"/>
    </location>
</feature>
<feature type="compositionally biased region" description="Basic and acidic residues" evidence="1">
    <location>
        <begin position="223"/>
        <end position="272"/>
    </location>
</feature>
<dbReference type="WBParaSite" id="MBELARI_LOCUS21605">
    <property type="protein sequence ID" value="MBELARI_LOCUS21605"/>
    <property type="gene ID" value="MBELARI_LOCUS21605"/>
</dbReference>
<sequence length="525" mass="59788">MSIRGVLIELTLEESVDPHEVQRLLIDFLKASPPIFKSMNIRYLRLGKNDGTEEHLVNLTDASEDFGCTTCCMDDMEESTIMNFDGNLVPRDPNGILFNDRDTNQELNNTFYMDCENHSNSIVKEETSTFVLKREPSMDVSSLQQFYTKTTSKRKSSLKELETSTKAISQNAVKPRNITSTMHSTQNAEGPEKSMNFVEDQVNKASNRAIDDSVFDRPTLGEFKNDNEKVDETKEKGAEKDSLLDEVNKDLNVDEFESDPHEASETSERTKSNLDQLDASSNGAIDDSSFDRSPLYESQNESEEIDESKSDGTNENTSKAAMTLPSSGYFGIKMDNLHDVLEAVKRGDMPIDEMETGVYDFDADYNNPMESNENGNETQKLEDTLPSRLKNVQSYKKGIYWWKRAKCLQCPHLVFKQAREVIAHIVAKHVGNDVPKIFRCTLCSMTSNYKFNLLKEHLRKRHNIRQSKNDQSSVEEKWHPLTLKRTLQLAEEVFPSVAQPIERYLIWLVRSGKVDYEALTSLTAI</sequence>
<accession>A0AAF3F5E5</accession>
<feature type="compositionally biased region" description="Polar residues" evidence="1">
    <location>
        <begin position="174"/>
        <end position="188"/>
    </location>
</feature>
<evidence type="ECO:0000313" key="3">
    <source>
        <dbReference type="WBParaSite" id="MBELARI_LOCUS21605"/>
    </source>
</evidence>
<evidence type="ECO:0000313" key="2">
    <source>
        <dbReference type="Proteomes" id="UP000887575"/>
    </source>
</evidence>
<feature type="compositionally biased region" description="Polar residues" evidence="1">
    <location>
        <begin position="313"/>
        <end position="322"/>
    </location>
</feature>